<evidence type="ECO:0000313" key="3">
    <source>
        <dbReference type="Proteomes" id="UP000274515"/>
    </source>
</evidence>
<keyword evidence="1" id="KW-0812">Transmembrane</keyword>
<comment type="caution">
    <text evidence="1">Lacks conserved residue(s) required for the propagation of feature annotation.</text>
</comment>
<dbReference type="AlphaFoldDB" id="A0A3R8NTR0"/>
<protein>
    <recommendedName>
        <fullName evidence="4">DedA family protein</fullName>
    </recommendedName>
</protein>
<proteinExistence type="inferred from homology"/>
<feature type="transmembrane region" description="Helical" evidence="1">
    <location>
        <begin position="134"/>
        <end position="157"/>
    </location>
</feature>
<comment type="subcellular location">
    <subcellularLocation>
        <location evidence="1">Cell membrane</location>
        <topology evidence="1">Multi-pass membrane protein</topology>
    </subcellularLocation>
</comment>
<keyword evidence="3" id="KW-1185">Reference proteome</keyword>
<comment type="caution">
    <text evidence="2">The sequence shown here is derived from an EMBL/GenBank/DDBJ whole genome shotgun (WGS) entry which is preliminary data.</text>
</comment>
<dbReference type="OrthoDB" id="9813426at2"/>
<keyword evidence="1" id="KW-1003">Cell membrane</keyword>
<organism evidence="2 3">
    <name type="scientific">Saccharopolyspora rhizosphaerae</name>
    <dbReference type="NCBI Taxonomy" id="2492662"/>
    <lineage>
        <taxon>Bacteria</taxon>
        <taxon>Bacillati</taxon>
        <taxon>Actinomycetota</taxon>
        <taxon>Actinomycetes</taxon>
        <taxon>Pseudonocardiales</taxon>
        <taxon>Pseudonocardiaceae</taxon>
        <taxon>Saccharopolyspora</taxon>
    </lineage>
</organism>
<feature type="transmembrane region" description="Helical" evidence="1">
    <location>
        <begin position="169"/>
        <end position="190"/>
    </location>
</feature>
<keyword evidence="1" id="KW-0472">Membrane</keyword>
<dbReference type="EMBL" id="RSAA01000035">
    <property type="protein sequence ID" value="RRO12914.1"/>
    <property type="molecule type" value="Genomic_DNA"/>
</dbReference>
<evidence type="ECO:0000256" key="1">
    <source>
        <dbReference type="RuleBase" id="RU367016"/>
    </source>
</evidence>
<dbReference type="RefSeq" id="WP_125093008.1">
    <property type="nucleotide sequence ID" value="NZ_RSAA01000035.1"/>
</dbReference>
<dbReference type="PANTHER" id="PTHR30353:SF0">
    <property type="entry name" value="TRANSMEMBRANE PROTEIN"/>
    <property type="match status" value="1"/>
</dbReference>
<name>A0A3R8NTR0_9PSEU</name>
<dbReference type="GO" id="GO:0005886">
    <property type="term" value="C:plasma membrane"/>
    <property type="evidence" value="ECO:0007669"/>
    <property type="project" value="UniProtKB-SubCell"/>
</dbReference>
<dbReference type="InterPro" id="IPR032818">
    <property type="entry name" value="DedA-like"/>
</dbReference>
<keyword evidence="1" id="KW-1133">Transmembrane helix</keyword>
<gene>
    <name evidence="2" type="ORF">EIL87_24905</name>
</gene>
<reference evidence="2 3" key="1">
    <citation type="submission" date="2018-11" db="EMBL/GenBank/DDBJ databases">
        <title>Saccharopolyspora rhizosphaerae sp. nov., an actinomycete isolated from rhizosphere soil in Thailand.</title>
        <authorList>
            <person name="Intra B."/>
            <person name="Euanorasetr J."/>
            <person name="Take A."/>
            <person name="Inahashi Y."/>
            <person name="Mori M."/>
            <person name="Panbangred W."/>
            <person name="Matsumoto A."/>
        </authorList>
    </citation>
    <scope>NUCLEOTIDE SEQUENCE [LARGE SCALE GENOMIC DNA]</scope>
    <source>
        <strain evidence="2 3">H219</strain>
    </source>
</reference>
<evidence type="ECO:0008006" key="4">
    <source>
        <dbReference type="Google" id="ProtNLM"/>
    </source>
</evidence>
<comment type="similarity">
    <text evidence="1">Belongs to the DedA family.</text>
</comment>
<accession>A0A3R8NTR0</accession>
<dbReference type="PANTHER" id="PTHR30353">
    <property type="entry name" value="INNER MEMBRANE PROTEIN DEDA-RELATED"/>
    <property type="match status" value="1"/>
</dbReference>
<dbReference type="Proteomes" id="UP000274515">
    <property type="component" value="Unassembled WGS sequence"/>
</dbReference>
<sequence length="209" mass="21742">MTEFLAGFPGLLALAIAAVVLFAESGLLIGVVLPGSGTVLALGWLAGNGALPVWAAALVASAATIAGCQHGYFRGAHPGALNRRLVERVGEARLARIESALDGRAGPTTALCQCFAVVRTLVPRLAARCGMRRLHFTACNTPVGICWGTGLTLLGAFSGDAYAQVQAAVGLLGLPLVALAAVVVGLVWWFRRRRSSTSDIAGRGVRRWR</sequence>
<evidence type="ECO:0000313" key="2">
    <source>
        <dbReference type="EMBL" id="RRO12914.1"/>
    </source>
</evidence>
<feature type="transmembrane region" description="Helical" evidence="1">
    <location>
        <begin position="51"/>
        <end position="73"/>
    </location>
</feature>